<dbReference type="InterPro" id="IPR022198">
    <property type="entry name" value="DUF3723"/>
</dbReference>
<evidence type="ECO:0000256" key="1">
    <source>
        <dbReference type="SAM" id="MobiDB-lite"/>
    </source>
</evidence>
<dbReference type="Proteomes" id="UP000053732">
    <property type="component" value="Unassembled WGS sequence"/>
</dbReference>
<accession>A0A0G4P7C2</accession>
<reference evidence="2 3" key="1">
    <citation type="journal article" date="2014" name="Nat. Commun.">
        <title>Multiple recent horizontal transfers of a large genomic region in cheese making fungi.</title>
        <authorList>
            <person name="Cheeseman K."/>
            <person name="Ropars J."/>
            <person name="Renault P."/>
            <person name="Dupont J."/>
            <person name="Gouzy J."/>
            <person name="Branca A."/>
            <person name="Abraham A.L."/>
            <person name="Ceppi M."/>
            <person name="Conseiller E."/>
            <person name="Debuchy R."/>
            <person name="Malagnac F."/>
            <person name="Goarin A."/>
            <person name="Silar P."/>
            <person name="Lacoste S."/>
            <person name="Sallet E."/>
            <person name="Bensimon A."/>
            <person name="Giraud T."/>
            <person name="Brygoo Y."/>
        </authorList>
    </citation>
    <scope>NUCLEOTIDE SEQUENCE [LARGE SCALE GENOMIC DNA]</scope>
    <source>
        <strain evidence="3">FM 013</strain>
    </source>
</reference>
<keyword evidence="3" id="KW-1185">Reference proteome</keyword>
<proteinExistence type="predicted"/>
<gene>
    <name evidence="2" type="ORF">PCAMFM013_S007g000197</name>
</gene>
<evidence type="ECO:0000313" key="3">
    <source>
        <dbReference type="Proteomes" id="UP000053732"/>
    </source>
</evidence>
<dbReference type="EMBL" id="HG793140">
    <property type="protein sequence ID" value="CRL22216.1"/>
    <property type="molecule type" value="Genomic_DNA"/>
</dbReference>
<protein>
    <submittedName>
        <fullName evidence="2">Uncharacterized protein</fullName>
    </submittedName>
</protein>
<feature type="compositionally biased region" description="Polar residues" evidence="1">
    <location>
        <begin position="537"/>
        <end position="549"/>
    </location>
</feature>
<dbReference type="Pfam" id="PF12520">
    <property type="entry name" value="DUF3723"/>
    <property type="match status" value="2"/>
</dbReference>
<name>A0A0G4P7C2_PENC3</name>
<feature type="compositionally biased region" description="Acidic residues" evidence="1">
    <location>
        <begin position="553"/>
        <end position="564"/>
    </location>
</feature>
<sequence length="750" mass="87049">MSQEDVFEERQSYYKGRAKIYIRHFQINDSGPRTIRDSHVDRLDRVFQSEGLSRLNPENYVKVLISNDVLQQALAAQDENEAFLTGPLHFLNLPDEVRLKILHGNHRVLAAIRRSARWWVAEFYSDGMRSTIQQGIRDEHPNGQPYCDGDIYRNVRHYETIGDVESELRWRGRFSKGEIVRYLGRVYDQWSFIMEGYPPELLDPDTVNELETLIPHLSLHDRAIIQDRMRRRKIFRRLESDDDRILVLERITKVSGRVLSFYTFTRDFIYFEACMIALKSLQPEGYRGTMSEAFLESYMRDQTGSYKVQVAEDVFERRDEDGDGMDICYRQLFLAVMRDFPSLTSLRPYQDDKKGKPKTSGVPSERLINLAQLAIKLGFKNDEIMTLHTHAAASRYQIVTEEFLNQLQPLDRYHIDTETNRSVAQNVSDRIGNASAIRMPIEEAELTTDLEKLPKKFRCSRPSYKRYLSDRQLLFLGNIYQQDVVPRSHATSFAIQRDIFHSFFGEINPHSEATEDGLFSSPDSPENSYHGDMPESYDTQSWENEGNHTNTDELQDAPQDEPQDETEHQEHGSSGTFGFRLSESLESDDPLNQPQAHQSRADSWETHSISTDSIPTESNFWAVDEQLKSLDPLMTPSIFLNGLLSQTDDILLYFWQTRQYTQLSSRPQDEHLFDSKTRLLANQHQMFISISRSKPHLVPPKYLYDTAMREKLILVGPKHDRMGLSIDLMSQAQNRIFGFLDSVNLHEPIA</sequence>
<feature type="region of interest" description="Disordered" evidence="1">
    <location>
        <begin position="511"/>
        <end position="612"/>
    </location>
</feature>
<organism evidence="2 3">
    <name type="scientific">Penicillium camemberti (strain FM 013)</name>
    <dbReference type="NCBI Taxonomy" id="1429867"/>
    <lineage>
        <taxon>Eukaryota</taxon>
        <taxon>Fungi</taxon>
        <taxon>Dikarya</taxon>
        <taxon>Ascomycota</taxon>
        <taxon>Pezizomycotina</taxon>
        <taxon>Eurotiomycetes</taxon>
        <taxon>Eurotiomycetidae</taxon>
        <taxon>Eurotiales</taxon>
        <taxon>Aspergillaceae</taxon>
        <taxon>Penicillium</taxon>
    </lineage>
</organism>
<evidence type="ECO:0000313" key="2">
    <source>
        <dbReference type="EMBL" id="CRL22216.1"/>
    </source>
</evidence>
<dbReference type="AlphaFoldDB" id="A0A0G4P7C2"/>